<gene>
    <name evidence="2" type="ORF">NPIL_257091</name>
</gene>
<feature type="compositionally biased region" description="Basic and acidic residues" evidence="1">
    <location>
        <begin position="1"/>
        <end position="17"/>
    </location>
</feature>
<name>A0A8X6NGT7_NEPPI</name>
<protein>
    <submittedName>
        <fullName evidence="2">Uncharacterized protein</fullName>
    </submittedName>
</protein>
<keyword evidence="3" id="KW-1185">Reference proteome</keyword>
<dbReference type="EMBL" id="BMAW01057861">
    <property type="protein sequence ID" value="GFT13429.1"/>
    <property type="molecule type" value="Genomic_DNA"/>
</dbReference>
<accession>A0A8X6NGT7</accession>
<dbReference type="AlphaFoldDB" id="A0A8X6NGT7"/>
<evidence type="ECO:0000313" key="3">
    <source>
        <dbReference type="Proteomes" id="UP000887013"/>
    </source>
</evidence>
<organism evidence="2 3">
    <name type="scientific">Nephila pilipes</name>
    <name type="common">Giant wood spider</name>
    <name type="synonym">Nephila maculata</name>
    <dbReference type="NCBI Taxonomy" id="299642"/>
    <lineage>
        <taxon>Eukaryota</taxon>
        <taxon>Metazoa</taxon>
        <taxon>Ecdysozoa</taxon>
        <taxon>Arthropoda</taxon>
        <taxon>Chelicerata</taxon>
        <taxon>Arachnida</taxon>
        <taxon>Araneae</taxon>
        <taxon>Araneomorphae</taxon>
        <taxon>Entelegynae</taxon>
        <taxon>Araneoidea</taxon>
        <taxon>Nephilidae</taxon>
        <taxon>Nephila</taxon>
    </lineage>
</organism>
<evidence type="ECO:0000256" key="1">
    <source>
        <dbReference type="SAM" id="MobiDB-lite"/>
    </source>
</evidence>
<feature type="region of interest" description="Disordered" evidence="1">
    <location>
        <begin position="1"/>
        <end position="37"/>
    </location>
</feature>
<sequence length="124" mass="14521">MRSEDITGKKREPKKSVCLDLKPGPRPGKRLPEEQSHSFQQQNRFLMNCSCYKEDSHSHNGPCSLALFKRREPIAPIRQLSPIHFGPPSPLRIKKEGKNISIIRPLTFGRIIRLHHRRWNMEIY</sequence>
<evidence type="ECO:0000313" key="2">
    <source>
        <dbReference type="EMBL" id="GFT13429.1"/>
    </source>
</evidence>
<dbReference type="Proteomes" id="UP000887013">
    <property type="component" value="Unassembled WGS sequence"/>
</dbReference>
<comment type="caution">
    <text evidence="2">The sequence shown here is derived from an EMBL/GenBank/DDBJ whole genome shotgun (WGS) entry which is preliminary data.</text>
</comment>
<reference evidence="2" key="1">
    <citation type="submission" date="2020-08" db="EMBL/GenBank/DDBJ databases">
        <title>Multicomponent nature underlies the extraordinary mechanical properties of spider dragline silk.</title>
        <authorList>
            <person name="Kono N."/>
            <person name="Nakamura H."/>
            <person name="Mori M."/>
            <person name="Yoshida Y."/>
            <person name="Ohtoshi R."/>
            <person name="Malay A.D."/>
            <person name="Moran D.A.P."/>
            <person name="Tomita M."/>
            <person name="Numata K."/>
            <person name="Arakawa K."/>
        </authorList>
    </citation>
    <scope>NUCLEOTIDE SEQUENCE</scope>
</reference>
<proteinExistence type="predicted"/>